<dbReference type="RefSeq" id="WP_244686792.1">
    <property type="nucleotide sequence ID" value="NZ_CP095043.1"/>
</dbReference>
<dbReference type="PROSITE" id="PS00622">
    <property type="entry name" value="HTH_LUXR_1"/>
    <property type="match status" value="1"/>
</dbReference>
<evidence type="ECO:0000256" key="3">
    <source>
        <dbReference type="ARBA" id="ARBA00023163"/>
    </source>
</evidence>
<reference evidence="5 6" key="1">
    <citation type="submission" date="2022-04" db="EMBL/GenBank/DDBJ databases">
        <title>Leucobacter sp. isolated from rhizosphere of onion.</title>
        <authorList>
            <person name="Won M."/>
            <person name="Lee C.-M."/>
            <person name="Woen H.-Y."/>
            <person name="Kwon S.-W."/>
        </authorList>
    </citation>
    <scope>NUCLEOTIDE SEQUENCE [LARGE SCALE GENOMIC DNA]</scope>
    <source>
        <strain evidence="5 6">H25R-14</strain>
    </source>
</reference>
<keyword evidence="1" id="KW-0805">Transcription regulation</keyword>
<accession>A0ABY4FX15</accession>
<dbReference type="InterPro" id="IPR016032">
    <property type="entry name" value="Sig_transdc_resp-reg_C-effctor"/>
</dbReference>
<dbReference type="SUPFAM" id="SSF46894">
    <property type="entry name" value="C-terminal effector domain of the bipartite response regulators"/>
    <property type="match status" value="1"/>
</dbReference>
<dbReference type="PANTHER" id="PTHR44688:SF16">
    <property type="entry name" value="DNA-BINDING TRANSCRIPTIONAL ACTIVATOR DEVR_DOSR"/>
    <property type="match status" value="1"/>
</dbReference>
<dbReference type="InterPro" id="IPR000792">
    <property type="entry name" value="Tscrpt_reg_LuxR_C"/>
</dbReference>
<evidence type="ECO:0000256" key="2">
    <source>
        <dbReference type="ARBA" id="ARBA00023125"/>
    </source>
</evidence>
<dbReference type="InterPro" id="IPR036388">
    <property type="entry name" value="WH-like_DNA-bd_sf"/>
</dbReference>
<keyword evidence="3" id="KW-0804">Transcription</keyword>
<dbReference type="SUPFAM" id="SSF52540">
    <property type="entry name" value="P-loop containing nucleoside triphosphate hydrolases"/>
    <property type="match status" value="1"/>
</dbReference>
<keyword evidence="6" id="KW-1185">Reference proteome</keyword>
<dbReference type="PROSITE" id="PS50043">
    <property type="entry name" value="HTH_LUXR_2"/>
    <property type="match status" value="1"/>
</dbReference>
<evidence type="ECO:0000256" key="1">
    <source>
        <dbReference type="ARBA" id="ARBA00023015"/>
    </source>
</evidence>
<organism evidence="5 6">
    <name type="scientific">Leucobacter rhizosphaerae</name>
    <dbReference type="NCBI Taxonomy" id="2932245"/>
    <lineage>
        <taxon>Bacteria</taxon>
        <taxon>Bacillati</taxon>
        <taxon>Actinomycetota</taxon>
        <taxon>Actinomycetes</taxon>
        <taxon>Micrococcales</taxon>
        <taxon>Microbacteriaceae</taxon>
        <taxon>Leucobacter</taxon>
    </lineage>
</organism>
<gene>
    <name evidence="5" type="ORF">MUN76_02310</name>
</gene>
<dbReference type="PRINTS" id="PR00038">
    <property type="entry name" value="HTHLUXR"/>
</dbReference>
<dbReference type="EMBL" id="CP095043">
    <property type="protein sequence ID" value="UOQ60837.1"/>
    <property type="molecule type" value="Genomic_DNA"/>
</dbReference>
<dbReference type="Proteomes" id="UP000831775">
    <property type="component" value="Chromosome"/>
</dbReference>
<dbReference type="Pfam" id="PF00196">
    <property type="entry name" value="GerE"/>
    <property type="match status" value="1"/>
</dbReference>
<dbReference type="SMART" id="SM00421">
    <property type="entry name" value="HTH_LUXR"/>
    <property type="match status" value="1"/>
</dbReference>
<evidence type="ECO:0000313" key="5">
    <source>
        <dbReference type="EMBL" id="UOQ60837.1"/>
    </source>
</evidence>
<sequence length="860" mass="93625">MRKRAPVFVGRKESVARAIDLVQAGISVDIVGGRGSGRSTFLRALEHRLVDADWTVVTVRGIASLRQHPLAALHLAGIGGAGRPGGALHETAAALKAKLHVERAVLFLDDWDDLDEASWGIAESLRRQEGIAVVVSRLQGLRARHTPTGLDASTLEPSYVIDMTPLGFEDMEQALGNYLKAPIESSTMSRIYAKSGGNIGLAVSLVDATSREGQLELRGTEWVASRDLWSPGLRAVLEAYLENLDSAARDALEIIAIAGLASLDTVRKLVDWGTLELLEERAMITFISSGTSPLIAVIPPLLVEFFRHEPLSARRVRLTELIVERLGAAQSASAILTEQMYRPAVTPEREALFVRLLHERARALRIVTASEWESVKSPSHAVRYIEALSHTFTATVNATVRRVFDETDERLEDAPSQAALHALAARWQAYVEHDLEAARATLSRARRGLGIYGRVLDAVRVELEFNLETLPEQFAAALEVTDDLPGDVKIELLQTQLLVLTGAGRLRDAQRVLDRLESLGPLSTASRVLQATMVLGTGDYASTLGLLHRGLDEAHGVLDLHGVRAFGAAAILCHVFAGNTGGLEELIETIFAAGEPTPFPPGNQLTLLSFGALSAIRNGQIATGERLIGELDRLSTPDGPLPGQSRAWAHAQLAVFNGDPATGARLLWESSERLWARQARFAALSGFLGAVEIETTDERLRVIREYLSVVEEPLTFQVQVDYFQARLHEDAAGVLDAAIGLNTVGRIGLALQACQSAAALGEYRNEPEIVQRAEQLRLSILERHSPGTIDATRFSVSAVTLTDREHEVARLAADGLTNQEIANQLVLSVRTVETHMHRVMRKLDVGSRHAIQDHLERVNP</sequence>
<name>A0ABY4FX15_9MICO</name>
<dbReference type="Gene3D" id="1.10.10.10">
    <property type="entry name" value="Winged helix-like DNA-binding domain superfamily/Winged helix DNA-binding domain"/>
    <property type="match status" value="1"/>
</dbReference>
<feature type="domain" description="HTH luxR-type" evidence="4">
    <location>
        <begin position="794"/>
        <end position="859"/>
    </location>
</feature>
<dbReference type="CDD" id="cd06170">
    <property type="entry name" value="LuxR_C_like"/>
    <property type="match status" value="1"/>
</dbReference>
<proteinExistence type="predicted"/>
<keyword evidence="2" id="KW-0238">DNA-binding</keyword>
<evidence type="ECO:0000259" key="4">
    <source>
        <dbReference type="PROSITE" id="PS50043"/>
    </source>
</evidence>
<protein>
    <submittedName>
        <fullName evidence="5">LuxR C-terminal-related transcriptional regulator</fullName>
    </submittedName>
</protein>
<dbReference type="InterPro" id="IPR027417">
    <property type="entry name" value="P-loop_NTPase"/>
</dbReference>
<dbReference type="PANTHER" id="PTHR44688">
    <property type="entry name" value="DNA-BINDING TRANSCRIPTIONAL ACTIVATOR DEVR_DOSR"/>
    <property type="match status" value="1"/>
</dbReference>
<evidence type="ECO:0000313" key="6">
    <source>
        <dbReference type="Proteomes" id="UP000831775"/>
    </source>
</evidence>